<accession>Q07UH7</accession>
<organism evidence="1">
    <name type="scientific">Rhodopseudomonas palustris (strain BisA53)</name>
    <dbReference type="NCBI Taxonomy" id="316055"/>
    <lineage>
        <taxon>Bacteria</taxon>
        <taxon>Pseudomonadati</taxon>
        <taxon>Pseudomonadota</taxon>
        <taxon>Alphaproteobacteria</taxon>
        <taxon>Hyphomicrobiales</taxon>
        <taxon>Nitrobacteraceae</taxon>
        <taxon>Rhodopseudomonas</taxon>
    </lineage>
</organism>
<dbReference type="Gene3D" id="1.20.120.330">
    <property type="entry name" value="Nucleotidyltransferases domain 2"/>
    <property type="match status" value="1"/>
</dbReference>
<dbReference type="AlphaFoldDB" id="Q07UH7"/>
<dbReference type="HOGENOM" id="CLU_134986_0_0_5"/>
<protein>
    <recommendedName>
        <fullName evidence="2">HEPN domain-containing protein</fullName>
    </recommendedName>
</protein>
<evidence type="ECO:0000313" key="1">
    <source>
        <dbReference type="EMBL" id="ABJ04407.1"/>
    </source>
</evidence>
<dbReference type="OrthoDB" id="7845978at2"/>
<proteinExistence type="predicted"/>
<dbReference type="eggNOG" id="ENOG5033GXQ">
    <property type="taxonomic scope" value="Bacteria"/>
</dbReference>
<evidence type="ECO:0008006" key="2">
    <source>
        <dbReference type="Google" id="ProtNLM"/>
    </source>
</evidence>
<name>Q07UH7_RHOP5</name>
<dbReference type="EMBL" id="CP000463">
    <property type="protein sequence ID" value="ABJ04407.1"/>
    <property type="molecule type" value="Genomic_DNA"/>
</dbReference>
<dbReference type="KEGG" id="rpe:RPE_0448"/>
<dbReference type="STRING" id="316055.RPE_0448"/>
<gene>
    <name evidence="1" type="ordered locus">RPE_0448</name>
</gene>
<reference evidence="1" key="1">
    <citation type="submission" date="2006-09" db="EMBL/GenBank/DDBJ databases">
        <title>Complete sequence of Rhodopseudomonas palustris BisA53.</title>
        <authorList>
            <consortium name="US DOE Joint Genome Institute"/>
            <person name="Copeland A."/>
            <person name="Lucas S."/>
            <person name="Lapidus A."/>
            <person name="Barry K."/>
            <person name="Detter J.C."/>
            <person name="Glavina del Rio T."/>
            <person name="Hammon N."/>
            <person name="Israni S."/>
            <person name="Dalin E."/>
            <person name="Tice H."/>
            <person name="Pitluck S."/>
            <person name="Chain P."/>
            <person name="Malfatti S."/>
            <person name="Shin M."/>
            <person name="Vergez L."/>
            <person name="Schmutz J."/>
            <person name="Larimer F."/>
            <person name="Land M."/>
            <person name="Hauser L."/>
            <person name="Pelletier D.A."/>
            <person name="Kyrpides N."/>
            <person name="Kim E."/>
            <person name="Harwood C.S."/>
            <person name="Oda Y."/>
            <person name="Richardson P."/>
        </authorList>
    </citation>
    <scope>NUCLEOTIDE SEQUENCE [LARGE SCALE GENOMIC DNA]</scope>
    <source>
        <strain evidence="1">BisA53</strain>
    </source>
</reference>
<sequence length="165" mass="18527">MTIPNPDHYLSQAEHLITLAPGRQADLRRAISTAYYAVFHAVMRAAADTYIGHGNRKTADYAMAYRHVEHAGLKSACETVKKQPFADQGQPGQFNPDLRAFAGAVVELQARRHAADYDPMLYLYVLDARTAVATARDAVNRFRNLPSDQRLKFLFLLMVKPRGRP</sequence>